<dbReference type="AlphaFoldDB" id="Q3JLV7"/>
<evidence type="ECO:0000313" key="3">
    <source>
        <dbReference type="Proteomes" id="UP000002700"/>
    </source>
</evidence>
<feature type="region of interest" description="Disordered" evidence="1">
    <location>
        <begin position="525"/>
        <end position="547"/>
    </location>
</feature>
<dbReference type="EMBL" id="CP000125">
    <property type="protein sequence ID" value="ABA52187.1"/>
    <property type="molecule type" value="Genomic_DNA"/>
</dbReference>
<feature type="compositionally biased region" description="Basic residues" evidence="1">
    <location>
        <begin position="309"/>
        <end position="323"/>
    </location>
</feature>
<feature type="compositionally biased region" description="Basic and acidic residues" evidence="1">
    <location>
        <begin position="59"/>
        <end position="74"/>
    </location>
</feature>
<protein>
    <submittedName>
        <fullName evidence="2">Uncharacterized protein</fullName>
    </submittedName>
</protein>
<organism evidence="2 3">
    <name type="scientific">Burkholderia pseudomallei (strain 1710b)</name>
    <dbReference type="NCBI Taxonomy" id="320372"/>
    <lineage>
        <taxon>Bacteria</taxon>
        <taxon>Pseudomonadati</taxon>
        <taxon>Pseudomonadota</taxon>
        <taxon>Betaproteobacteria</taxon>
        <taxon>Burkholderiales</taxon>
        <taxon>Burkholderiaceae</taxon>
        <taxon>Burkholderia</taxon>
        <taxon>pseudomallei group</taxon>
    </lineage>
</organism>
<gene>
    <name evidence="2" type="ordered locus">BURPS1710b_A0287</name>
</gene>
<feature type="compositionally biased region" description="Basic and acidic residues" evidence="1">
    <location>
        <begin position="531"/>
        <end position="541"/>
    </location>
</feature>
<dbReference type="EnsemblBacteria" id="ABA52187">
    <property type="protein sequence ID" value="ABA52187"/>
    <property type="gene ID" value="BURPS1710b_A0287"/>
</dbReference>
<feature type="region of interest" description="Disordered" evidence="1">
    <location>
        <begin position="462"/>
        <end position="501"/>
    </location>
</feature>
<evidence type="ECO:0000313" key="2">
    <source>
        <dbReference type="EMBL" id="ABA52187.1"/>
    </source>
</evidence>
<feature type="region of interest" description="Disordered" evidence="1">
    <location>
        <begin position="300"/>
        <end position="323"/>
    </location>
</feature>
<evidence type="ECO:0000256" key="1">
    <source>
        <dbReference type="SAM" id="MobiDB-lite"/>
    </source>
</evidence>
<feature type="compositionally biased region" description="Basic residues" evidence="1">
    <location>
        <begin position="462"/>
        <end position="495"/>
    </location>
</feature>
<dbReference type="HOGENOM" id="CLU_458350_0_0_4"/>
<name>Q3JLV7_BURP1</name>
<feature type="region of interest" description="Disordered" evidence="1">
    <location>
        <begin position="1"/>
        <end position="77"/>
    </location>
</feature>
<feature type="compositionally biased region" description="Basic residues" evidence="1">
    <location>
        <begin position="43"/>
        <end position="58"/>
    </location>
</feature>
<sequence length="595" mass="67401">MNRPGGPLASARLIARGPPVDRLPAAGRSAALPGRPRGDRRCKAPRGGCRRSPAKRVPRGSEPEIEQHRAEQHVRGKRRRVRCEDALRIVDVDRDRRLQRDVRQRGRQRQLTRELIVRADDEHGRPRAFHVRRRAHAVRQDQVRACLQQPVERARIGEQRLQIAERDARRQQAAERCELVREHRVQVRVREARVAEAEADVRPQPVLALAEVILEHGRAEPRARRAERVALRVAEIDERQPPLHAREDLVERQPDAAVPAHRQFGRNPRDDLGRDVLAEEMRERERRRVRVADRHRGARIREAADAERRRRRRHGRRAPRRQHVVPTDADHVAVVALQLLEQRRALRLRQIGQPLRVDRMQFVRHPVVAHAGDEARRRAGGRAARRAACVAAVGHACAVVARGRRRRAARRRPAGRVGEADAVVAVGAHAPRGVGHRRDALAERDPFFGELARRRRVRIRGGRRRRGLRSRRRGGSVARVARRGATRVARHRPPRARVEAGRVAARKEADAVRAVAPSGRAAVLRMRRPRAREQRRAEPAGHRSAPVAARTSTTMLVTHYAPAVTRAYRISAAGSDTTVRTAIRAACASRARCPP</sequence>
<accession>Q3JLV7</accession>
<reference evidence="2 3" key="1">
    <citation type="submission" date="2005-09" db="EMBL/GenBank/DDBJ databases">
        <authorList>
            <person name="Woods D.E."/>
            <person name="Nierman W.C."/>
        </authorList>
    </citation>
    <scope>NUCLEOTIDE SEQUENCE [LARGE SCALE GENOMIC DNA]</scope>
    <source>
        <strain evidence="2 3">1710b</strain>
    </source>
</reference>
<proteinExistence type="predicted"/>
<dbReference type="KEGG" id="bpm:BURPS1710b_A0287"/>
<dbReference type="Proteomes" id="UP000002700">
    <property type="component" value="Chromosome II"/>
</dbReference>